<name>A0AAN4UVL0_9RHOB</name>
<dbReference type="Proteomes" id="UP000199541">
    <property type="component" value="Unassembled WGS sequence"/>
</dbReference>
<dbReference type="InterPro" id="IPR010430">
    <property type="entry name" value="DUF1028"/>
</dbReference>
<dbReference type="PANTHER" id="PTHR39328">
    <property type="entry name" value="BLL2871 PROTEIN"/>
    <property type="match status" value="1"/>
</dbReference>
<reference evidence="1" key="3">
    <citation type="submission" date="2023-06" db="EMBL/GenBank/DDBJ databases">
        <authorList>
            <person name="Sun Q."/>
            <person name="Zhou Y."/>
        </authorList>
    </citation>
    <scope>NUCLEOTIDE SEQUENCE</scope>
    <source>
        <strain evidence="1">CGMCC 1.10859</strain>
    </source>
</reference>
<evidence type="ECO:0000313" key="4">
    <source>
        <dbReference type="Proteomes" id="UP000634647"/>
    </source>
</evidence>
<dbReference type="PANTHER" id="PTHR39328:SF1">
    <property type="entry name" value="BLL2871 PROTEIN"/>
    <property type="match status" value="1"/>
</dbReference>
<evidence type="ECO:0000313" key="1">
    <source>
        <dbReference type="EMBL" id="GHE05641.1"/>
    </source>
</evidence>
<accession>A0AAN4UVL0</accession>
<dbReference type="Proteomes" id="UP000634647">
    <property type="component" value="Unassembled WGS sequence"/>
</dbReference>
<protein>
    <submittedName>
        <fullName evidence="2">Uncharacterized conserved protein, Ntn-hydrolase superfamily</fullName>
    </submittedName>
</protein>
<sequence length="222" mass="23035">MTFSILARDTQSGALGGAAATGSLCVGGWVLRGDIRAGMSASQGAAPSTLWGEDVLVGMRLGRSAEEAVRDVTEADPGREWRQLSALDRIGRTGLFTGTRNTPEMAGHAFDGGIVAGNMLASKAVPRAAAEGFLGAPGDFAARLLAGLWAGHAAGSDVRGLQSAALLVVRRDAPPLTLRVDYAEDPLAALQGLLSRATRGEYADWARRVPTLDAPIRTLEDG</sequence>
<organism evidence="1 4">
    <name type="scientific">Allgaiera indica</name>
    <dbReference type="NCBI Taxonomy" id="765699"/>
    <lineage>
        <taxon>Bacteria</taxon>
        <taxon>Pseudomonadati</taxon>
        <taxon>Pseudomonadota</taxon>
        <taxon>Alphaproteobacteria</taxon>
        <taxon>Rhodobacterales</taxon>
        <taxon>Paracoccaceae</taxon>
        <taxon>Allgaiera</taxon>
    </lineage>
</organism>
<evidence type="ECO:0000313" key="3">
    <source>
        <dbReference type="Proteomes" id="UP000199541"/>
    </source>
</evidence>
<evidence type="ECO:0000313" key="2">
    <source>
        <dbReference type="EMBL" id="SDX78264.1"/>
    </source>
</evidence>
<gene>
    <name evidence="1" type="ORF">GCM10008024_37250</name>
    <name evidence="2" type="ORF">SAMN05444006_12935</name>
</gene>
<comment type="caution">
    <text evidence="1">The sequence shown here is derived from an EMBL/GenBank/DDBJ whole genome shotgun (WGS) entry which is preliminary data.</text>
</comment>
<proteinExistence type="predicted"/>
<dbReference type="SUPFAM" id="SSF56235">
    <property type="entry name" value="N-terminal nucleophile aminohydrolases (Ntn hydrolases)"/>
    <property type="match status" value="1"/>
</dbReference>
<reference evidence="2 3" key="2">
    <citation type="submission" date="2016-10" db="EMBL/GenBank/DDBJ databases">
        <authorList>
            <person name="Varghese N."/>
            <person name="Submissions S."/>
        </authorList>
    </citation>
    <scope>NUCLEOTIDE SEQUENCE [LARGE SCALE GENOMIC DNA]</scope>
    <source>
        <strain evidence="2 3">DSM 24802</strain>
    </source>
</reference>
<dbReference type="EMBL" id="FNOB01000029">
    <property type="protein sequence ID" value="SDX78264.1"/>
    <property type="molecule type" value="Genomic_DNA"/>
</dbReference>
<dbReference type="Gene3D" id="3.60.20.10">
    <property type="entry name" value="Glutamine Phosphoribosylpyrophosphate, subunit 1, domain 1"/>
    <property type="match status" value="1"/>
</dbReference>
<dbReference type="Pfam" id="PF06267">
    <property type="entry name" value="DUF1028"/>
    <property type="match status" value="1"/>
</dbReference>
<dbReference type="EMBL" id="BNAB01000026">
    <property type="protein sequence ID" value="GHE05641.1"/>
    <property type="molecule type" value="Genomic_DNA"/>
</dbReference>
<keyword evidence="3" id="KW-1185">Reference proteome</keyword>
<dbReference type="RefSeq" id="WP_035839165.1">
    <property type="nucleotide sequence ID" value="NZ_BNAB01000026.1"/>
</dbReference>
<dbReference type="AlphaFoldDB" id="A0AAN4UVL0"/>
<reference evidence="1" key="1">
    <citation type="journal article" date="2014" name="Int. J. Syst. Evol. Microbiol.">
        <title>Complete genome sequence of Corynebacterium casei LMG S-19264T (=DSM 44701T), isolated from a smear-ripened cheese.</title>
        <authorList>
            <consortium name="US DOE Joint Genome Institute (JGI-PGF)"/>
            <person name="Walter F."/>
            <person name="Albersmeier A."/>
            <person name="Kalinowski J."/>
            <person name="Ruckert C."/>
        </authorList>
    </citation>
    <scope>NUCLEOTIDE SEQUENCE</scope>
    <source>
        <strain evidence="1">CGMCC 1.10859</strain>
    </source>
</reference>
<dbReference type="InterPro" id="IPR029055">
    <property type="entry name" value="Ntn_hydrolases_N"/>
</dbReference>